<dbReference type="GO" id="GO:0016491">
    <property type="term" value="F:oxidoreductase activity"/>
    <property type="evidence" value="ECO:0007669"/>
    <property type="project" value="UniProtKB-KW"/>
</dbReference>
<reference evidence="5" key="1">
    <citation type="journal article" date="2014" name="Proc. Natl. Acad. Sci. U.S.A.">
        <title>Extensive sampling of basidiomycete genomes demonstrates inadequacy of the white-rot/brown-rot paradigm for wood decay fungi.</title>
        <authorList>
            <person name="Riley R."/>
            <person name="Salamov A.A."/>
            <person name="Brown D.W."/>
            <person name="Nagy L.G."/>
            <person name="Floudas D."/>
            <person name="Held B.W."/>
            <person name="Levasseur A."/>
            <person name="Lombard V."/>
            <person name="Morin E."/>
            <person name="Otillar R."/>
            <person name="Lindquist E.A."/>
            <person name="Sun H."/>
            <person name="LaButti K.M."/>
            <person name="Schmutz J."/>
            <person name="Jabbour D."/>
            <person name="Luo H."/>
            <person name="Baker S.E."/>
            <person name="Pisabarro A.G."/>
            <person name="Walton J.D."/>
            <person name="Blanchette R.A."/>
            <person name="Henrissat B."/>
            <person name="Martin F."/>
            <person name="Cullen D."/>
            <person name="Hibbett D.S."/>
            <person name="Grigoriev I.V."/>
        </authorList>
    </citation>
    <scope>NUCLEOTIDE SEQUENCE [LARGE SCALE GENOMIC DNA]</scope>
    <source>
        <strain evidence="5">FD-172 SS1</strain>
    </source>
</reference>
<sequence>MGKDAVLVLGATGNTGGSIVTGLLDSAEFAVIAAIRPSSASKPAAEALKNRGVEIRLLDLEHASPDDLAGVLKGVDIVISALPWNQLQLQRPVIKASKEAGVKRFIPCDWGTACCRGVMDLHDEKLGIQGYIQEIGLNYTVVSVGWWMQLLLPSATSGTIYGSGDVKTAVTHRSDIGKLTARVIADPRTINKYVFCWAEETTQNEAFALAERTTGKKIDVTRVSEEHLRANPGETGQLNRVVADYWLSLWIREDNVVAKAKTEEYGGVLDAKELYPDLKLASLAEFAAEFYSR</sequence>
<dbReference type="EMBL" id="KL198026">
    <property type="protein sequence ID" value="KDQ16672.1"/>
    <property type="molecule type" value="Genomic_DNA"/>
</dbReference>
<evidence type="ECO:0000256" key="1">
    <source>
        <dbReference type="ARBA" id="ARBA00022857"/>
    </source>
</evidence>
<proteinExistence type="predicted"/>
<dbReference type="SUPFAM" id="SSF51735">
    <property type="entry name" value="NAD(P)-binding Rossmann-fold domains"/>
    <property type="match status" value="1"/>
</dbReference>
<dbReference type="InterPro" id="IPR045312">
    <property type="entry name" value="PCBER-like"/>
</dbReference>
<dbReference type="PANTHER" id="PTHR47706">
    <property type="entry name" value="NMRA-LIKE FAMILY PROTEIN"/>
    <property type="match status" value="1"/>
</dbReference>
<keyword evidence="5" id="KW-1185">Reference proteome</keyword>
<dbReference type="Gene3D" id="3.40.50.720">
    <property type="entry name" value="NAD(P)-binding Rossmann-like Domain"/>
    <property type="match status" value="1"/>
</dbReference>
<dbReference type="PANTHER" id="PTHR47706:SF6">
    <property type="entry name" value="NMRA-LIKE FAMILY PROTEIN (AFU_ORTHOLOGUE AFUA_6G00280)"/>
    <property type="match status" value="1"/>
</dbReference>
<evidence type="ECO:0000313" key="4">
    <source>
        <dbReference type="EMBL" id="KDQ16672.1"/>
    </source>
</evidence>
<dbReference type="OrthoDB" id="9974981at2759"/>
<dbReference type="Proteomes" id="UP000027195">
    <property type="component" value="Unassembled WGS sequence"/>
</dbReference>
<keyword evidence="1" id="KW-0521">NADP</keyword>
<dbReference type="Pfam" id="PF05368">
    <property type="entry name" value="NmrA"/>
    <property type="match status" value="1"/>
</dbReference>
<feature type="domain" description="NmrA-like" evidence="3">
    <location>
        <begin position="3"/>
        <end position="230"/>
    </location>
</feature>
<keyword evidence="2" id="KW-0560">Oxidoreductase</keyword>
<name>A0A067MXQ2_BOTB1</name>
<protein>
    <recommendedName>
        <fullName evidence="3">NmrA-like domain-containing protein</fullName>
    </recommendedName>
</protein>
<dbReference type="InterPro" id="IPR051609">
    <property type="entry name" value="NmrA/Isoflavone_reductase-like"/>
</dbReference>
<dbReference type="InParanoid" id="A0A067MXQ2"/>
<dbReference type="InterPro" id="IPR008030">
    <property type="entry name" value="NmrA-like"/>
</dbReference>
<evidence type="ECO:0000259" key="3">
    <source>
        <dbReference type="Pfam" id="PF05368"/>
    </source>
</evidence>
<dbReference type="CDD" id="cd05259">
    <property type="entry name" value="PCBER_SDR_a"/>
    <property type="match status" value="1"/>
</dbReference>
<organism evidence="4 5">
    <name type="scientific">Botryobasidium botryosum (strain FD-172 SS1)</name>
    <dbReference type="NCBI Taxonomy" id="930990"/>
    <lineage>
        <taxon>Eukaryota</taxon>
        <taxon>Fungi</taxon>
        <taxon>Dikarya</taxon>
        <taxon>Basidiomycota</taxon>
        <taxon>Agaricomycotina</taxon>
        <taxon>Agaricomycetes</taxon>
        <taxon>Cantharellales</taxon>
        <taxon>Botryobasidiaceae</taxon>
        <taxon>Botryobasidium</taxon>
    </lineage>
</organism>
<gene>
    <name evidence="4" type="ORF">BOTBODRAFT_30591</name>
</gene>
<evidence type="ECO:0000256" key="2">
    <source>
        <dbReference type="ARBA" id="ARBA00023002"/>
    </source>
</evidence>
<dbReference type="AlphaFoldDB" id="A0A067MXQ2"/>
<evidence type="ECO:0000313" key="5">
    <source>
        <dbReference type="Proteomes" id="UP000027195"/>
    </source>
</evidence>
<dbReference type="Gene3D" id="3.90.25.10">
    <property type="entry name" value="UDP-galactose 4-epimerase, domain 1"/>
    <property type="match status" value="1"/>
</dbReference>
<accession>A0A067MXQ2</accession>
<dbReference type="STRING" id="930990.A0A067MXQ2"/>
<dbReference type="HOGENOM" id="CLU_044876_6_0_1"/>
<dbReference type="InterPro" id="IPR036291">
    <property type="entry name" value="NAD(P)-bd_dom_sf"/>
</dbReference>